<dbReference type="GO" id="GO:0005886">
    <property type="term" value="C:plasma membrane"/>
    <property type="evidence" value="ECO:0007669"/>
    <property type="project" value="UniProtKB-SubCell"/>
</dbReference>
<feature type="transmembrane region" description="Helical" evidence="11">
    <location>
        <begin position="147"/>
        <end position="166"/>
    </location>
</feature>
<dbReference type="EMBL" id="UGTA01000001">
    <property type="protein sequence ID" value="SUB59582.1"/>
    <property type="molecule type" value="Genomic_DNA"/>
</dbReference>
<keyword evidence="2 11" id="KW-0813">Transport</keyword>
<evidence type="ECO:0000256" key="6">
    <source>
        <dbReference type="ARBA" id="ARBA00022692"/>
    </source>
</evidence>
<keyword evidence="7 11" id="KW-1133">Transmembrane helix</keyword>
<protein>
    <recommendedName>
        <fullName evidence="11">Sulfate transporter CysZ</fullName>
    </recommendedName>
</protein>
<comment type="similarity">
    <text evidence="11">Belongs to the CysZ family.</text>
</comment>
<evidence type="ECO:0000256" key="9">
    <source>
        <dbReference type="ARBA" id="ARBA00023136"/>
    </source>
</evidence>
<dbReference type="NCBIfam" id="NF003433">
    <property type="entry name" value="PRK04949.1"/>
    <property type="match status" value="1"/>
</dbReference>
<keyword evidence="13" id="KW-1185">Reference proteome</keyword>
<reference evidence="12 13" key="1">
    <citation type="submission" date="2018-06" db="EMBL/GenBank/DDBJ databases">
        <authorList>
            <consortium name="Pathogen Informatics"/>
            <person name="Doyle S."/>
        </authorList>
    </citation>
    <scope>NUCLEOTIDE SEQUENCE [LARGE SCALE GENOMIC DNA]</scope>
    <source>
        <strain evidence="12 13">NCTC12872</strain>
    </source>
</reference>
<evidence type="ECO:0000256" key="1">
    <source>
        <dbReference type="ARBA" id="ARBA00004141"/>
    </source>
</evidence>
<dbReference type="GO" id="GO:0019344">
    <property type="term" value="P:cysteine biosynthetic process"/>
    <property type="evidence" value="ECO:0007669"/>
    <property type="project" value="UniProtKB-UniRule"/>
</dbReference>
<evidence type="ECO:0000256" key="11">
    <source>
        <dbReference type="HAMAP-Rule" id="MF_00468"/>
    </source>
</evidence>
<feature type="transmembrane region" description="Helical" evidence="11">
    <location>
        <begin position="74"/>
        <end position="95"/>
    </location>
</feature>
<evidence type="ECO:0000256" key="2">
    <source>
        <dbReference type="ARBA" id="ARBA00022448"/>
    </source>
</evidence>
<dbReference type="GO" id="GO:0009675">
    <property type="term" value="F:high-affinity sulfate:proton symporter activity"/>
    <property type="evidence" value="ECO:0007669"/>
    <property type="project" value="TreeGrafter"/>
</dbReference>
<keyword evidence="5 11" id="KW-0028">Amino-acid biosynthesis</keyword>
<dbReference type="RefSeq" id="WP_115316048.1">
    <property type="nucleotide sequence ID" value="NZ_LWIF01000001.1"/>
</dbReference>
<organism evidence="12 13">
    <name type="scientific">Phocoenobacter uteri</name>
    <dbReference type="NCBI Taxonomy" id="146806"/>
    <lineage>
        <taxon>Bacteria</taxon>
        <taxon>Pseudomonadati</taxon>
        <taxon>Pseudomonadota</taxon>
        <taxon>Gammaproteobacteria</taxon>
        <taxon>Pasteurellales</taxon>
        <taxon>Pasteurellaceae</taxon>
        <taxon>Phocoenobacter</taxon>
    </lineage>
</organism>
<evidence type="ECO:0000256" key="4">
    <source>
        <dbReference type="ARBA" id="ARBA00022519"/>
    </source>
</evidence>
<gene>
    <name evidence="11 12" type="primary">cysZ</name>
    <name evidence="12" type="ORF">NCTC12872_01571</name>
</gene>
<feature type="transmembrane region" description="Helical" evidence="11">
    <location>
        <begin position="212"/>
        <end position="245"/>
    </location>
</feature>
<keyword evidence="8 11" id="KW-0764">Sulfate transport</keyword>
<comment type="subcellular location">
    <subcellularLocation>
        <location evidence="11">Cell inner membrane</location>
        <topology evidence="11">Multi-pass membrane protein</topology>
    </subcellularLocation>
    <subcellularLocation>
        <location evidence="1">Membrane</location>
        <topology evidence="1">Multi-pass membrane protein</topology>
    </subcellularLocation>
</comment>
<dbReference type="GO" id="GO:0000103">
    <property type="term" value="P:sulfate assimilation"/>
    <property type="evidence" value="ECO:0007669"/>
    <property type="project" value="InterPro"/>
</dbReference>
<evidence type="ECO:0000313" key="12">
    <source>
        <dbReference type="EMBL" id="SUB59582.1"/>
    </source>
</evidence>
<name>A0A379CB25_9PAST</name>
<dbReference type="Proteomes" id="UP000255417">
    <property type="component" value="Unassembled WGS sequence"/>
</dbReference>
<sequence length="258" mass="29778">MSLLLAPPQNQFESGLYYFTFGWRLILQRKLLPFVLLPLLINVTLIIGLLWFFIANIDDWLNNLVSFMPSWLDWITVILMPLAILGLVVFFYFTFTTLANFIAAPFNGLLAEKVELQLTGELLLETSFTDILKDIPRMLKREWQKMMYALPRVILLFALGFVPLLGQTIIPILFFIFGCWMLAIQYCDYPFDNHKVSFIQMQKALSQHRVMNFTFGALVSIATLIPVVNLVIMPVAVCGATAMWIKEYRSDFVVTNYH</sequence>
<dbReference type="InterPro" id="IPR050480">
    <property type="entry name" value="CysZ-like"/>
</dbReference>
<dbReference type="Pfam" id="PF07264">
    <property type="entry name" value="EI24"/>
    <property type="match status" value="1"/>
</dbReference>
<keyword evidence="6 11" id="KW-0812">Transmembrane</keyword>
<dbReference type="HAMAP" id="MF_00468">
    <property type="entry name" value="CysZ"/>
    <property type="match status" value="1"/>
</dbReference>
<evidence type="ECO:0000256" key="8">
    <source>
        <dbReference type="ARBA" id="ARBA00023032"/>
    </source>
</evidence>
<keyword evidence="10 11" id="KW-0198">Cysteine biosynthesis</keyword>
<keyword evidence="9 11" id="KW-0472">Membrane</keyword>
<dbReference type="InterPro" id="IPR022985">
    <property type="entry name" value="Sulfate_CysZ"/>
</dbReference>
<evidence type="ECO:0000256" key="10">
    <source>
        <dbReference type="ARBA" id="ARBA00023192"/>
    </source>
</evidence>
<evidence type="ECO:0000313" key="13">
    <source>
        <dbReference type="Proteomes" id="UP000255417"/>
    </source>
</evidence>
<proteinExistence type="inferred from homology"/>
<comment type="function">
    <text evidence="11">High affinity, high specificity proton-dependent sulfate transporter, which mediates sulfate uptake. Provides the sulfur source for the cysteine synthesis pathway.</text>
</comment>
<dbReference type="AlphaFoldDB" id="A0A379CB25"/>
<evidence type="ECO:0000256" key="5">
    <source>
        <dbReference type="ARBA" id="ARBA00022605"/>
    </source>
</evidence>
<accession>A0A379CB25</accession>
<evidence type="ECO:0000256" key="7">
    <source>
        <dbReference type="ARBA" id="ARBA00022989"/>
    </source>
</evidence>
<dbReference type="PANTHER" id="PTHR37468">
    <property type="entry name" value="SULFATE TRANSPORTER CYSZ"/>
    <property type="match status" value="1"/>
</dbReference>
<dbReference type="PANTHER" id="PTHR37468:SF1">
    <property type="entry name" value="SULFATE TRANSPORTER CYSZ"/>
    <property type="match status" value="1"/>
</dbReference>
<dbReference type="OrthoDB" id="5292355at2"/>
<keyword evidence="3 11" id="KW-1003">Cell membrane</keyword>
<keyword evidence="4 11" id="KW-0997">Cell inner membrane</keyword>
<feature type="transmembrane region" description="Helical" evidence="11">
    <location>
        <begin position="31"/>
        <end position="54"/>
    </location>
</feature>
<dbReference type="InterPro" id="IPR059112">
    <property type="entry name" value="CysZ/EI24"/>
</dbReference>
<evidence type="ECO:0000256" key="3">
    <source>
        <dbReference type="ARBA" id="ARBA00022475"/>
    </source>
</evidence>